<name>A0AAP0EEN2_9MAGN</name>
<evidence type="ECO:0000313" key="2">
    <source>
        <dbReference type="Proteomes" id="UP001420932"/>
    </source>
</evidence>
<evidence type="ECO:0000313" key="1">
    <source>
        <dbReference type="EMBL" id="KAK9092001.1"/>
    </source>
</evidence>
<organism evidence="1 2">
    <name type="scientific">Stephania yunnanensis</name>
    <dbReference type="NCBI Taxonomy" id="152371"/>
    <lineage>
        <taxon>Eukaryota</taxon>
        <taxon>Viridiplantae</taxon>
        <taxon>Streptophyta</taxon>
        <taxon>Embryophyta</taxon>
        <taxon>Tracheophyta</taxon>
        <taxon>Spermatophyta</taxon>
        <taxon>Magnoliopsida</taxon>
        <taxon>Ranunculales</taxon>
        <taxon>Menispermaceae</taxon>
        <taxon>Menispermoideae</taxon>
        <taxon>Cissampelideae</taxon>
        <taxon>Stephania</taxon>
    </lineage>
</organism>
<proteinExistence type="predicted"/>
<reference evidence="1 2" key="1">
    <citation type="submission" date="2024-01" db="EMBL/GenBank/DDBJ databases">
        <title>Genome assemblies of Stephania.</title>
        <authorList>
            <person name="Yang L."/>
        </authorList>
    </citation>
    <scope>NUCLEOTIDE SEQUENCE [LARGE SCALE GENOMIC DNA]</scope>
    <source>
        <strain evidence="1">YNDBR</strain>
        <tissue evidence="1">Leaf</tissue>
    </source>
</reference>
<comment type="caution">
    <text evidence="1">The sequence shown here is derived from an EMBL/GenBank/DDBJ whole genome shotgun (WGS) entry which is preliminary data.</text>
</comment>
<gene>
    <name evidence="1" type="ORF">Syun_026912</name>
</gene>
<dbReference type="AlphaFoldDB" id="A0AAP0EEN2"/>
<dbReference type="EMBL" id="JBBNAF010000012">
    <property type="protein sequence ID" value="KAK9092001.1"/>
    <property type="molecule type" value="Genomic_DNA"/>
</dbReference>
<accession>A0AAP0EEN2</accession>
<protein>
    <submittedName>
        <fullName evidence="1">Uncharacterized protein</fullName>
    </submittedName>
</protein>
<keyword evidence="2" id="KW-1185">Reference proteome</keyword>
<dbReference type="Proteomes" id="UP001420932">
    <property type="component" value="Unassembled WGS sequence"/>
</dbReference>
<sequence length="69" mass="7648">MGEDVRRIEFDLASFLIDGGLVGDRVYHSFFWNGIFGDLGYFGTKDIRGLIGHCLAGENGWLEGFGGFK</sequence>